<gene>
    <name evidence="12" type="primary">rbsA</name>
    <name evidence="12" type="ORF">BN990_03141</name>
</gene>
<comment type="caution">
    <text evidence="12">The sequence shown here is derived from an EMBL/GenBank/DDBJ whole genome shotgun (WGS) entry which is preliminary data.</text>
</comment>
<name>A0A024QE69_9BACI</name>
<dbReference type="PANTHER" id="PTHR43790">
    <property type="entry name" value="CARBOHYDRATE TRANSPORT ATP-BINDING PROTEIN MG119-RELATED"/>
    <property type="match status" value="1"/>
</dbReference>
<evidence type="ECO:0000256" key="10">
    <source>
        <dbReference type="ARBA" id="ARBA00023136"/>
    </source>
</evidence>
<proteinExistence type="predicted"/>
<evidence type="ECO:0000313" key="13">
    <source>
        <dbReference type="Proteomes" id="UP000028875"/>
    </source>
</evidence>
<dbReference type="Pfam" id="PF00005">
    <property type="entry name" value="ABC_tran"/>
    <property type="match status" value="2"/>
</dbReference>
<evidence type="ECO:0000256" key="5">
    <source>
        <dbReference type="ARBA" id="ARBA00022597"/>
    </source>
</evidence>
<dbReference type="InterPro" id="IPR027417">
    <property type="entry name" value="P-loop_NTPase"/>
</dbReference>
<dbReference type="InterPro" id="IPR003593">
    <property type="entry name" value="AAA+_ATPase"/>
</dbReference>
<dbReference type="SMART" id="SM00382">
    <property type="entry name" value="AAA"/>
    <property type="match status" value="2"/>
</dbReference>
<dbReference type="InterPro" id="IPR017871">
    <property type="entry name" value="ABC_transporter-like_CS"/>
</dbReference>
<dbReference type="PROSITE" id="PS50893">
    <property type="entry name" value="ABC_TRANSPORTER_2"/>
    <property type="match status" value="2"/>
</dbReference>
<dbReference type="STRING" id="1462526.BN990_03141"/>
<keyword evidence="6" id="KW-0677">Repeat</keyword>
<evidence type="ECO:0000256" key="7">
    <source>
        <dbReference type="ARBA" id="ARBA00022741"/>
    </source>
</evidence>
<dbReference type="Gene3D" id="3.40.50.300">
    <property type="entry name" value="P-loop containing nucleotide triphosphate hydrolases"/>
    <property type="match status" value="2"/>
</dbReference>
<keyword evidence="4" id="KW-1003">Cell membrane</keyword>
<dbReference type="Proteomes" id="UP000028875">
    <property type="component" value="Unassembled WGS sequence"/>
</dbReference>
<evidence type="ECO:0000256" key="9">
    <source>
        <dbReference type="ARBA" id="ARBA00022967"/>
    </source>
</evidence>
<reference evidence="12 13" key="1">
    <citation type="submission" date="2014-03" db="EMBL/GenBank/DDBJ databases">
        <authorList>
            <person name="Urmite Genomes U."/>
        </authorList>
    </citation>
    <scope>NUCLEOTIDE SEQUENCE [LARGE SCALE GENOMIC DNA]</scope>
    <source>
        <strain evidence="12 13">Vm-5</strain>
    </source>
</reference>
<evidence type="ECO:0000256" key="2">
    <source>
        <dbReference type="ARBA" id="ARBA00004533"/>
    </source>
</evidence>
<dbReference type="GO" id="GO:0015749">
    <property type="term" value="P:monosaccharide transmembrane transport"/>
    <property type="evidence" value="ECO:0007669"/>
    <property type="project" value="UniProtKB-ARBA"/>
</dbReference>
<dbReference type="FunFam" id="3.40.50.300:FF:000127">
    <property type="entry name" value="Ribose import ATP-binding protein RbsA"/>
    <property type="match status" value="1"/>
</dbReference>
<feature type="domain" description="ABC transporter" evidence="11">
    <location>
        <begin position="8"/>
        <end position="246"/>
    </location>
</feature>
<dbReference type="PANTHER" id="PTHR43790:SF3">
    <property type="entry name" value="D-ALLOSE IMPORT ATP-BINDING PROTEIN ALSA-RELATED"/>
    <property type="match status" value="1"/>
</dbReference>
<evidence type="ECO:0000256" key="3">
    <source>
        <dbReference type="ARBA" id="ARBA00022448"/>
    </source>
</evidence>
<evidence type="ECO:0000256" key="1">
    <source>
        <dbReference type="ARBA" id="ARBA00004202"/>
    </source>
</evidence>
<evidence type="ECO:0000256" key="8">
    <source>
        <dbReference type="ARBA" id="ARBA00022840"/>
    </source>
</evidence>
<evidence type="ECO:0000256" key="6">
    <source>
        <dbReference type="ARBA" id="ARBA00022737"/>
    </source>
</evidence>
<dbReference type="InterPro" id="IPR003439">
    <property type="entry name" value="ABC_transporter-like_ATP-bd"/>
</dbReference>
<dbReference type="EMBL" id="CCDP010000002">
    <property type="protein sequence ID" value="CDQ40809.1"/>
    <property type="molecule type" value="Genomic_DNA"/>
</dbReference>
<keyword evidence="10" id="KW-0472">Membrane</keyword>
<comment type="subcellular location">
    <subcellularLocation>
        <location evidence="2">Cell inner membrane</location>
    </subcellularLocation>
    <subcellularLocation>
        <location evidence="1">Cell membrane</location>
        <topology evidence="1">Peripheral membrane protein</topology>
    </subcellularLocation>
</comment>
<evidence type="ECO:0000313" key="12">
    <source>
        <dbReference type="EMBL" id="CDQ40809.1"/>
    </source>
</evidence>
<evidence type="ECO:0000259" key="11">
    <source>
        <dbReference type="PROSITE" id="PS50893"/>
    </source>
</evidence>
<dbReference type="PROSITE" id="PS00211">
    <property type="entry name" value="ABC_TRANSPORTER_1"/>
    <property type="match status" value="1"/>
</dbReference>
<dbReference type="GO" id="GO:0005524">
    <property type="term" value="F:ATP binding"/>
    <property type="evidence" value="ECO:0007669"/>
    <property type="project" value="UniProtKB-KW"/>
</dbReference>
<sequence length="502" mass="55880">MTKATKIIEMTNIDKRFAGNHVLNSVCFQVVQGEIHALMGENGAGKSTLIKVLTGIHTRDQGVIKVRGKEVHFSDPKQAEKQGIVVIHQELNIIPYLTVTENMFLGKEITYKKTGILNKKEMKLHTERNLKRLGVSNISPDDIASDLSVGKQQLVEIARALAANADLLIMDEPTAALTEREIKNLFYVISTLKQQGVSIIYISHRMEEIFEICDQITVLRDGEFISTKATEQTSFEEIVKMMVGRELGERFPVRNGKLGEVIFEVNHLSRKGYFQDVSFDVKQGEILGVSGLMGAGRSEVMEVLFGFRKKNEGTIKLHGKQLVIKHPNDAVKAGIGFITEDRKAKGLVLQSSIRENIALPNLKTISKVGIIRKSQEIAFIDHLMNRLQVRMTGKEQEVKSLSGGNQQKVVIAKWLGIKPKLLILDEPTRGVDVGAKKEIYHIMNELTELGVAIIMVSSELPEVLGISDRIMVLHEGRTIGIFNRNDVDQEIIMTAATGGERA</sequence>
<keyword evidence="9" id="KW-1278">Translocase</keyword>
<evidence type="ECO:0000256" key="4">
    <source>
        <dbReference type="ARBA" id="ARBA00022475"/>
    </source>
</evidence>
<keyword evidence="5" id="KW-0762">Sugar transport</keyword>
<keyword evidence="3" id="KW-0813">Transport</keyword>
<organism evidence="12 13">
    <name type="scientific">Virgibacillus massiliensis</name>
    <dbReference type="NCBI Taxonomy" id="1462526"/>
    <lineage>
        <taxon>Bacteria</taxon>
        <taxon>Bacillati</taxon>
        <taxon>Bacillota</taxon>
        <taxon>Bacilli</taxon>
        <taxon>Bacillales</taxon>
        <taxon>Bacillaceae</taxon>
        <taxon>Virgibacillus</taxon>
    </lineage>
</organism>
<dbReference type="AlphaFoldDB" id="A0A024QE69"/>
<dbReference type="GO" id="GO:0005886">
    <property type="term" value="C:plasma membrane"/>
    <property type="evidence" value="ECO:0007669"/>
    <property type="project" value="UniProtKB-SubCell"/>
</dbReference>
<dbReference type="CDD" id="cd03215">
    <property type="entry name" value="ABC_Carb_Monos_II"/>
    <property type="match status" value="1"/>
</dbReference>
<dbReference type="SUPFAM" id="SSF52540">
    <property type="entry name" value="P-loop containing nucleoside triphosphate hydrolases"/>
    <property type="match status" value="2"/>
</dbReference>
<reference evidence="13" key="2">
    <citation type="submission" date="2014-05" db="EMBL/GenBank/DDBJ databases">
        <title>Draft genome sequence of Virgibacillus massiliensis Vm-5.</title>
        <authorList>
            <person name="Khelaifia S."/>
            <person name="Croce O."/>
            <person name="Lagier J.C."/>
            <person name="Raoult D."/>
        </authorList>
    </citation>
    <scope>NUCLEOTIDE SEQUENCE [LARGE SCALE GENOMIC DNA]</scope>
    <source>
        <strain evidence="13">Vm-5</strain>
    </source>
</reference>
<dbReference type="eggNOG" id="COG1129">
    <property type="taxonomic scope" value="Bacteria"/>
</dbReference>
<keyword evidence="13" id="KW-1185">Reference proteome</keyword>
<dbReference type="InterPro" id="IPR050107">
    <property type="entry name" value="ABC_carbohydrate_import_ATPase"/>
</dbReference>
<protein>
    <submittedName>
        <fullName evidence="12">Ribose import ATP-binding protein RbsA</fullName>
    </submittedName>
</protein>
<accession>A0A024QE69</accession>
<keyword evidence="7" id="KW-0547">Nucleotide-binding</keyword>
<keyword evidence="8 12" id="KW-0067">ATP-binding</keyword>
<dbReference type="FunFam" id="3.40.50.300:FF:000126">
    <property type="entry name" value="Galactose/methyl galactoside import ATP-binding protein MglA"/>
    <property type="match status" value="1"/>
</dbReference>
<dbReference type="GO" id="GO:0016887">
    <property type="term" value="F:ATP hydrolysis activity"/>
    <property type="evidence" value="ECO:0007669"/>
    <property type="project" value="InterPro"/>
</dbReference>
<feature type="domain" description="ABC transporter" evidence="11">
    <location>
        <begin position="253"/>
        <end position="500"/>
    </location>
</feature>
<dbReference type="CDD" id="cd03216">
    <property type="entry name" value="ABC_Carb_Monos_I"/>
    <property type="match status" value="1"/>
</dbReference>